<proteinExistence type="predicted"/>
<keyword evidence="3" id="KW-1185">Reference proteome</keyword>
<evidence type="ECO:0000313" key="3">
    <source>
        <dbReference type="Proteomes" id="UP001152759"/>
    </source>
</evidence>
<evidence type="ECO:0000313" key="2">
    <source>
        <dbReference type="EMBL" id="CAH0767535.1"/>
    </source>
</evidence>
<protein>
    <submittedName>
        <fullName evidence="2">Uncharacterized protein</fullName>
    </submittedName>
</protein>
<organism evidence="2 3">
    <name type="scientific">Bemisia tabaci</name>
    <name type="common">Sweetpotato whitefly</name>
    <name type="synonym">Aleurodes tabaci</name>
    <dbReference type="NCBI Taxonomy" id="7038"/>
    <lineage>
        <taxon>Eukaryota</taxon>
        <taxon>Metazoa</taxon>
        <taxon>Ecdysozoa</taxon>
        <taxon>Arthropoda</taxon>
        <taxon>Hexapoda</taxon>
        <taxon>Insecta</taxon>
        <taxon>Pterygota</taxon>
        <taxon>Neoptera</taxon>
        <taxon>Paraneoptera</taxon>
        <taxon>Hemiptera</taxon>
        <taxon>Sternorrhyncha</taxon>
        <taxon>Aleyrodoidea</taxon>
        <taxon>Aleyrodidae</taxon>
        <taxon>Aleyrodinae</taxon>
        <taxon>Bemisia</taxon>
    </lineage>
</organism>
<sequence length="106" mass="11833">MLECHGAMCRTVLLLFLVYQFSKGMEQPQVPQGPEQQFNQLLQNQGLGYLVAANADPDQLEARDCIKECHQSFGFVYARQRNNWIPVATGTILIGDPFSRTNASAS</sequence>
<evidence type="ECO:0000256" key="1">
    <source>
        <dbReference type="SAM" id="SignalP"/>
    </source>
</evidence>
<reference evidence="2" key="1">
    <citation type="submission" date="2021-12" db="EMBL/GenBank/DDBJ databases">
        <authorList>
            <person name="King R."/>
        </authorList>
    </citation>
    <scope>NUCLEOTIDE SEQUENCE</scope>
</reference>
<feature type="chain" id="PRO_5040435177" evidence="1">
    <location>
        <begin position="25"/>
        <end position="106"/>
    </location>
</feature>
<name>A0A9P0CDH0_BEMTA</name>
<dbReference type="EMBL" id="OU963863">
    <property type="protein sequence ID" value="CAH0767535.1"/>
    <property type="molecule type" value="Genomic_DNA"/>
</dbReference>
<feature type="signal peptide" evidence="1">
    <location>
        <begin position="1"/>
        <end position="24"/>
    </location>
</feature>
<keyword evidence="1" id="KW-0732">Signal</keyword>
<gene>
    <name evidence="2" type="ORF">BEMITA_LOCUS4798</name>
</gene>
<dbReference type="Proteomes" id="UP001152759">
    <property type="component" value="Chromosome 2"/>
</dbReference>
<accession>A0A9P0CDH0</accession>
<dbReference type="AlphaFoldDB" id="A0A9P0CDH0"/>